<accession>A0A2H5QWU1</accession>
<dbReference type="PANTHER" id="PTHR33270:SF24">
    <property type="entry name" value="EXPRESSED PROTEIN"/>
    <property type="match status" value="1"/>
</dbReference>
<dbReference type="InterPro" id="IPR055482">
    <property type="entry name" value="DUF7054"/>
</dbReference>
<dbReference type="EMBL" id="BDQV01001069">
    <property type="protein sequence ID" value="GAY69047.1"/>
    <property type="molecule type" value="Genomic_DNA"/>
</dbReference>
<dbReference type="Pfam" id="PF23156">
    <property type="entry name" value="DUF7054"/>
    <property type="match status" value="1"/>
</dbReference>
<comment type="caution">
    <text evidence="2">The sequence shown here is derived from an EMBL/GenBank/DDBJ whole genome shotgun (WGS) entry which is preliminary data.</text>
</comment>
<organism evidence="2 3">
    <name type="scientific">Citrus unshiu</name>
    <name type="common">Satsuma mandarin</name>
    <name type="synonym">Citrus nobilis var. unshiu</name>
    <dbReference type="NCBI Taxonomy" id="55188"/>
    <lineage>
        <taxon>Eukaryota</taxon>
        <taxon>Viridiplantae</taxon>
        <taxon>Streptophyta</taxon>
        <taxon>Embryophyta</taxon>
        <taxon>Tracheophyta</taxon>
        <taxon>Spermatophyta</taxon>
        <taxon>Magnoliopsida</taxon>
        <taxon>eudicotyledons</taxon>
        <taxon>Gunneridae</taxon>
        <taxon>Pentapetalae</taxon>
        <taxon>rosids</taxon>
        <taxon>malvids</taxon>
        <taxon>Sapindales</taxon>
        <taxon>Rutaceae</taxon>
        <taxon>Aurantioideae</taxon>
        <taxon>Citrus</taxon>
    </lineage>
</organism>
<dbReference type="AlphaFoldDB" id="A0A2H5QWU1"/>
<evidence type="ECO:0000259" key="1">
    <source>
        <dbReference type="Pfam" id="PF23156"/>
    </source>
</evidence>
<protein>
    <recommendedName>
        <fullName evidence="1">DUF7054 domain-containing protein</fullName>
    </recommendedName>
</protein>
<evidence type="ECO:0000313" key="2">
    <source>
        <dbReference type="EMBL" id="GAY69047.1"/>
    </source>
</evidence>
<proteinExistence type="predicted"/>
<feature type="domain" description="DUF7054" evidence="1">
    <location>
        <begin position="165"/>
        <end position="249"/>
    </location>
</feature>
<gene>
    <name evidence="2" type="ORF">CUMW_268950</name>
</gene>
<reference evidence="2 3" key="1">
    <citation type="journal article" date="2017" name="Front. Genet.">
        <title>Draft sequencing of the heterozygous diploid genome of Satsuma (Citrus unshiu Marc.) using a hybrid assembly approach.</title>
        <authorList>
            <person name="Shimizu T."/>
            <person name="Tanizawa Y."/>
            <person name="Mochizuki T."/>
            <person name="Nagasaki H."/>
            <person name="Yoshioka T."/>
            <person name="Toyoda A."/>
            <person name="Fujiyama A."/>
            <person name="Kaminuma E."/>
            <person name="Nakamura Y."/>
        </authorList>
    </citation>
    <scope>NUCLEOTIDE SEQUENCE [LARGE SCALE GENOMIC DNA]</scope>
    <source>
        <strain evidence="3">cv. Miyagawa wase</strain>
    </source>
</reference>
<name>A0A2H5QWU1_CITUN</name>
<dbReference type="InterPro" id="IPR040358">
    <property type="entry name" value="At4g22758-like"/>
</dbReference>
<dbReference type="STRING" id="55188.A0A2H5QWU1"/>
<evidence type="ECO:0000313" key="3">
    <source>
        <dbReference type="Proteomes" id="UP000236630"/>
    </source>
</evidence>
<dbReference type="Proteomes" id="UP000236630">
    <property type="component" value="Unassembled WGS sequence"/>
</dbReference>
<keyword evidence="3" id="KW-1185">Reference proteome</keyword>
<sequence>MIPIPSTGNSELLSNTTKHSHSNRIYSAPLDSPFASSSFKSSKLFALVFSVYLRLYHSTYMLASGDWEPESLSSSPALGFPRLWFFRYRRLRLFAYLMPNTKSHRRGVQEPSRRAKLSEKSSSFHGGIPATMLTDQKELRRPKTLPDLLQDRSLVCLSPESRPKKLTKLLLNVTVQGSVGALHVIMSPENTVADLAAAAVKQYIKECRRPILPTTDPSGFDLHYSQFCLESLGREEKLMELGSRNFFLCPKKPVKDGCSNSSDGTTSSSSTCSKEAEKASKTVIPWLKFMDFLL</sequence>
<dbReference type="PANTHER" id="PTHR33270">
    <property type="entry name" value="BNAC05G50380D PROTEIN"/>
    <property type="match status" value="1"/>
</dbReference>